<protein>
    <submittedName>
        <fullName evidence="4">LysM peptidoglycan-binding domain-containing protein</fullName>
    </submittedName>
</protein>
<dbReference type="RefSeq" id="WP_367917539.1">
    <property type="nucleotide sequence ID" value="NZ_BAABAC010000005.1"/>
</dbReference>
<sequence length="208" mass="21355">MNILRFRAAGVWSAVTAGTLAVAMAGVPEVMLLAQAPGPGFAELLTQCCTAAALVASVALWLTATEVAWRVLRSGREAGREAGREPGRGRARTIGPVRRLLLAACGVGVLAAATPAHAGPPHPPAPPPTSLAGLPLPDRPVDGPSPATTIRVRPGDTLWAIATRALGPGASGADVTTYWRRIHARNAAVIGADPDLIHPGQTLRLPEP</sequence>
<evidence type="ECO:0000313" key="4">
    <source>
        <dbReference type="EMBL" id="MFD1246989.1"/>
    </source>
</evidence>
<dbReference type="Gene3D" id="3.10.350.10">
    <property type="entry name" value="LysM domain"/>
    <property type="match status" value="1"/>
</dbReference>
<feature type="domain" description="LysM" evidence="3">
    <location>
        <begin position="148"/>
        <end position="205"/>
    </location>
</feature>
<accession>A0ABW3VXD6</accession>
<name>A0ABW3VXD6_9ACTN</name>
<keyword evidence="2" id="KW-0812">Transmembrane</keyword>
<proteinExistence type="predicted"/>
<dbReference type="InterPro" id="IPR018392">
    <property type="entry name" value="LysM"/>
</dbReference>
<evidence type="ECO:0000313" key="5">
    <source>
        <dbReference type="Proteomes" id="UP001597229"/>
    </source>
</evidence>
<dbReference type="PROSITE" id="PS51782">
    <property type="entry name" value="LYSM"/>
    <property type="match status" value="1"/>
</dbReference>
<evidence type="ECO:0000259" key="3">
    <source>
        <dbReference type="PROSITE" id="PS51782"/>
    </source>
</evidence>
<evidence type="ECO:0000256" key="1">
    <source>
        <dbReference type="SAM" id="MobiDB-lite"/>
    </source>
</evidence>
<organism evidence="4 5">
    <name type="scientific">Nocardioides ginsengisoli</name>
    <dbReference type="NCBI Taxonomy" id="363868"/>
    <lineage>
        <taxon>Bacteria</taxon>
        <taxon>Bacillati</taxon>
        <taxon>Actinomycetota</taxon>
        <taxon>Actinomycetes</taxon>
        <taxon>Propionibacteriales</taxon>
        <taxon>Nocardioidaceae</taxon>
        <taxon>Nocardioides</taxon>
    </lineage>
</organism>
<keyword evidence="5" id="KW-1185">Reference proteome</keyword>
<dbReference type="Proteomes" id="UP001597229">
    <property type="component" value="Unassembled WGS sequence"/>
</dbReference>
<reference evidence="5" key="1">
    <citation type="journal article" date="2019" name="Int. J. Syst. Evol. Microbiol.">
        <title>The Global Catalogue of Microorganisms (GCM) 10K type strain sequencing project: providing services to taxonomists for standard genome sequencing and annotation.</title>
        <authorList>
            <consortium name="The Broad Institute Genomics Platform"/>
            <consortium name="The Broad Institute Genome Sequencing Center for Infectious Disease"/>
            <person name="Wu L."/>
            <person name="Ma J."/>
        </authorList>
    </citation>
    <scope>NUCLEOTIDE SEQUENCE [LARGE SCALE GENOMIC DNA]</scope>
    <source>
        <strain evidence="5">CCUG 52478</strain>
    </source>
</reference>
<feature type="transmembrane region" description="Helical" evidence="2">
    <location>
        <begin position="44"/>
        <end position="64"/>
    </location>
</feature>
<comment type="caution">
    <text evidence="4">The sequence shown here is derived from an EMBL/GenBank/DDBJ whole genome shotgun (WGS) entry which is preliminary data.</text>
</comment>
<feature type="region of interest" description="Disordered" evidence="1">
    <location>
        <begin position="116"/>
        <end position="148"/>
    </location>
</feature>
<feature type="compositionally biased region" description="Pro residues" evidence="1">
    <location>
        <begin position="118"/>
        <end position="129"/>
    </location>
</feature>
<gene>
    <name evidence="4" type="ORF">ACFQ3F_04240</name>
</gene>
<dbReference type="CDD" id="cd00118">
    <property type="entry name" value="LysM"/>
    <property type="match status" value="1"/>
</dbReference>
<evidence type="ECO:0000256" key="2">
    <source>
        <dbReference type="SAM" id="Phobius"/>
    </source>
</evidence>
<dbReference type="SUPFAM" id="SSF54106">
    <property type="entry name" value="LysM domain"/>
    <property type="match status" value="1"/>
</dbReference>
<dbReference type="InterPro" id="IPR036779">
    <property type="entry name" value="LysM_dom_sf"/>
</dbReference>
<dbReference type="EMBL" id="JBHTLX010000005">
    <property type="protein sequence ID" value="MFD1246989.1"/>
    <property type="molecule type" value="Genomic_DNA"/>
</dbReference>
<keyword evidence="2" id="KW-0472">Membrane</keyword>
<dbReference type="SMART" id="SM00257">
    <property type="entry name" value="LysM"/>
    <property type="match status" value="1"/>
</dbReference>
<keyword evidence="2" id="KW-1133">Transmembrane helix</keyword>
<dbReference type="Pfam" id="PF01476">
    <property type="entry name" value="LysM"/>
    <property type="match status" value="1"/>
</dbReference>